<evidence type="ECO:0000256" key="3">
    <source>
        <dbReference type="ARBA" id="ARBA00023163"/>
    </source>
</evidence>
<evidence type="ECO:0000313" key="7">
    <source>
        <dbReference type="Proteomes" id="UP000283530"/>
    </source>
</evidence>
<evidence type="ECO:0000313" key="6">
    <source>
        <dbReference type="EMBL" id="RWR76368.1"/>
    </source>
</evidence>
<dbReference type="Proteomes" id="UP000283530">
    <property type="component" value="Unassembled WGS sequence"/>
</dbReference>
<dbReference type="InterPro" id="IPR009057">
    <property type="entry name" value="Homeodomain-like_sf"/>
</dbReference>
<dbReference type="CDD" id="cd00167">
    <property type="entry name" value="SANT"/>
    <property type="match status" value="1"/>
</dbReference>
<dbReference type="STRING" id="337451.A0A3S3MH88"/>
<dbReference type="SMART" id="SM00717">
    <property type="entry name" value="SANT"/>
    <property type="match status" value="1"/>
</dbReference>
<reference evidence="6 7" key="1">
    <citation type="journal article" date="2019" name="Nat. Plants">
        <title>Stout camphor tree genome fills gaps in understanding of flowering plant genome evolution.</title>
        <authorList>
            <person name="Chaw S.M."/>
            <person name="Liu Y.C."/>
            <person name="Wu Y.W."/>
            <person name="Wang H.Y."/>
            <person name="Lin C.I."/>
            <person name="Wu C.S."/>
            <person name="Ke H.M."/>
            <person name="Chang L.Y."/>
            <person name="Hsu C.Y."/>
            <person name="Yang H.T."/>
            <person name="Sudianto E."/>
            <person name="Hsu M.H."/>
            <person name="Wu K.P."/>
            <person name="Wang L.N."/>
            <person name="Leebens-Mack J.H."/>
            <person name="Tsai I.J."/>
        </authorList>
    </citation>
    <scope>NUCLEOTIDE SEQUENCE [LARGE SCALE GENOMIC DNA]</scope>
    <source>
        <strain evidence="7">cv. Chaw 1501</strain>
        <tissue evidence="6">Young leaves</tissue>
    </source>
</reference>
<proteinExistence type="predicted"/>
<feature type="domain" description="Myb-like" evidence="5">
    <location>
        <begin position="86"/>
        <end position="138"/>
    </location>
</feature>
<keyword evidence="7" id="KW-1185">Reference proteome</keyword>
<evidence type="ECO:0000256" key="4">
    <source>
        <dbReference type="ARBA" id="ARBA00023242"/>
    </source>
</evidence>
<keyword evidence="2" id="KW-0805">Transcription regulation</keyword>
<dbReference type="GO" id="GO:0005634">
    <property type="term" value="C:nucleus"/>
    <property type="evidence" value="ECO:0007669"/>
    <property type="project" value="UniProtKB-SubCell"/>
</dbReference>
<keyword evidence="4" id="KW-0539">Nucleus</keyword>
<dbReference type="FunFam" id="1.10.10.60:FF:000154">
    <property type="entry name" value="Transcription factor SRM1"/>
    <property type="match status" value="1"/>
</dbReference>
<evidence type="ECO:0000259" key="5">
    <source>
        <dbReference type="SMART" id="SM00717"/>
    </source>
</evidence>
<comment type="subcellular location">
    <subcellularLocation>
        <location evidence="1">Nucleus</location>
    </subcellularLocation>
</comment>
<dbReference type="InterPro" id="IPR001005">
    <property type="entry name" value="SANT/Myb"/>
</dbReference>
<gene>
    <name evidence="6" type="ORF">CKAN_00480900</name>
</gene>
<evidence type="ECO:0000256" key="2">
    <source>
        <dbReference type="ARBA" id="ARBA00023015"/>
    </source>
</evidence>
<dbReference type="SUPFAM" id="SSF46689">
    <property type="entry name" value="Homeodomain-like"/>
    <property type="match status" value="1"/>
</dbReference>
<protein>
    <submittedName>
        <fullName evidence="6">Protein RADIALIS-like protein 4</fullName>
    </submittedName>
</protein>
<dbReference type="Gene3D" id="1.10.10.60">
    <property type="entry name" value="Homeodomain-like"/>
    <property type="match status" value="1"/>
</dbReference>
<dbReference type="AlphaFoldDB" id="A0A3S3MH88"/>
<accession>A0A3S3MH88</accession>
<dbReference type="OrthoDB" id="118550at2759"/>
<sequence length="166" mass="19029">MSREAARVGFPQKRGLKRELMGNKVPEFPHRFGGLVASLEQGKWRRRRDGVAGKTESEHWVILEDLLSEGELRNWVVGTMEEIRGVCSGWSWEENKLFELALAIVDEGNPDRWNMVASMVGGKTAEEVAEHFWILVEDLQCIESGELDHRIEEEQLHPRVGMMETD</sequence>
<dbReference type="EMBL" id="QPKB01000002">
    <property type="protein sequence ID" value="RWR76368.1"/>
    <property type="molecule type" value="Genomic_DNA"/>
</dbReference>
<dbReference type="PANTHER" id="PTHR43952:SF45">
    <property type="entry name" value="PROTEIN RADIALIS-LIKE 4"/>
    <property type="match status" value="1"/>
</dbReference>
<dbReference type="GO" id="GO:0003700">
    <property type="term" value="F:DNA-binding transcription factor activity"/>
    <property type="evidence" value="ECO:0007669"/>
    <property type="project" value="InterPro"/>
</dbReference>
<dbReference type="PANTHER" id="PTHR43952">
    <property type="entry name" value="MYB FAMILY TRANSCRIPTION FACTOR-RELATED"/>
    <property type="match status" value="1"/>
</dbReference>
<comment type="caution">
    <text evidence="6">The sequence shown here is derived from an EMBL/GenBank/DDBJ whole genome shotgun (WGS) entry which is preliminary data.</text>
</comment>
<evidence type="ECO:0000256" key="1">
    <source>
        <dbReference type="ARBA" id="ARBA00004123"/>
    </source>
</evidence>
<name>A0A3S3MH88_9MAGN</name>
<keyword evidence="3" id="KW-0804">Transcription</keyword>
<organism evidence="6 7">
    <name type="scientific">Cinnamomum micranthum f. kanehirae</name>
    <dbReference type="NCBI Taxonomy" id="337451"/>
    <lineage>
        <taxon>Eukaryota</taxon>
        <taxon>Viridiplantae</taxon>
        <taxon>Streptophyta</taxon>
        <taxon>Embryophyta</taxon>
        <taxon>Tracheophyta</taxon>
        <taxon>Spermatophyta</taxon>
        <taxon>Magnoliopsida</taxon>
        <taxon>Magnoliidae</taxon>
        <taxon>Laurales</taxon>
        <taxon>Lauraceae</taxon>
        <taxon>Cinnamomum</taxon>
    </lineage>
</organism>
<dbReference type="InterPro" id="IPR044636">
    <property type="entry name" value="RADIALIS-like"/>
</dbReference>